<dbReference type="AlphaFoldDB" id="A0A8T4L9Q1"/>
<evidence type="ECO:0000313" key="3">
    <source>
        <dbReference type="Proteomes" id="UP000675968"/>
    </source>
</evidence>
<reference evidence="2" key="1">
    <citation type="submission" date="2021-03" db="EMBL/GenBank/DDBJ databases">
        <authorList>
            <person name="Jaffe A."/>
        </authorList>
    </citation>
    <scope>NUCLEOTIDE SEQUENCE</scope>
    <source>
        <strain evidence="2">RIFCSPLOWO2_01_FULL_AR10_48_17</strain>
    </source>
</reference>
<keyword evidence="1" id="KW-0472">Membrane</keyword>
<keyword evidence="1" id="KW-1133">Transmembrane helix</keyword>
<evidence type="ECO:0000313" key="2">
    <source>
        <dbReference type="EMBL" id="MBS3061440.1"/>
    </source>
</evidence>
<proteinExistence type="predicted"/>
<dbReference type="EMBL" id="JAGVWC010000009">
    <property type="protein sequence ID" value="MBS3061440.1"/>
    <property type="molecule type" value="Genomic_DNA"/>
</dbReference>
<gene>
    <name evidence="2" type="ORF">J4215_02550</name>
</gene>
<sequence length="57" mass="6462">METGLKRLLSEKRCQSEWGSLYMLIVLIIAALLLIAVVKPMFKQSQQLIKDTKAANQ</sequence>
<dbReference type="Proteomes" id="UP000675968">
    <property type="component" value="Unassembled WGS sequence"/>
</dbReference>
<comment type="caution">
    <text evidence="2">The sequence shown here is derived from an EMBL/GenBank/DDBJ whole genome shotgun (WGS) entry which is preliminary data.</text>
</comment>
<feature type="transmembrane region" description="Helical" evidence="1">
    <location>
        <begin position="20"/>
        <end position="38"/>
    </location>
</feature>
<organism evidence="2 3">
    <name type="scientific">Candidatus Iainarchaeum sp</name>
    <dbReference type="NCBI Taxonomy" id="3101447"/>
    <lineage>
        <taxon>Archaea</taxon>
        <taxon>Candidatus Iainarchaeota</taxon>
        <taxon>Candidatus Iainarchaeia</taxon>
        <taxon>Candidatus Iainarchaeales</taxon>
        <taxon>Candidatus Iainarchaeaceae</taxon>
        <taxon>Candidatus Iainarchaeum</taxon>
    </lineage>
</organism>
<name>A0A8T4L9Q1_9ARCH</name>
<evidence type="ECO:0000256" key="1">
    <source>
        <dbReference type="SAM" id="Phobius"/>
    </source>
</evidence>
<accession>A0A8T4L9Q1</accession>
<reference evidence="2" key="2">
    <citation type="submission" date="2021-05" db="EMBL/GenBank/DDBJ databases">
        <title>Protein family content uncovers lineage relationships and bacterial pathway maintenance mechanisms in DPANN archaea.</title>
        <authorList>
            <person name="Castelle C.J."/>
            <person name="Meheust R."/>
            <person name="Jaffe A.L."/>
            <person name="Seitz K."/>
            <person name="Gong X."/>
            <person name="Baker B.J."/>
            <person name="Banfield J.F."/>
        </authorList>
    </citation>
    <scope>NUCLEOTIDE SEQUENCE</scope>
    <source>
        <strain evidence="2">RIFCSPLOWO2_01_FULL_AR10_48_17</strain>
    </source>
</reference>
<keyword evidence="1" id="KW-0812">Transmembrane</keyword>
<protein>
    <submittedName>
        <fullName evidence="2">Uncharacterized protein</fullName>
    </submittedName>
</protein>